<dbReference type="EMBL" id="FN653015">
    <property type="protein sequence ID" value="CBY20344.1"/>
    <property type="molecule type" value="Genomic_DNA"/>
</dbReference>
<dbReference type="InterPro" id="IPR050588">
    <property type="entry name" value="WNK_Ser-Thr_kinase"/>
</dbReference>
<evidence type="ECO:0000313" key="3">
    <source>
        <dbReference type="EMBL" id="CBY36625.1"/>
    </source>
</evidence>
<evidence type="ECO:0000313" key="2">
    <source>
        <dbReference type="EMBL" id="CBY20344.1"/>
    </source>
</evidence>
<dbReference type="FunCoup" id="E4WRG3">
    <property type="interactions" value="340"/>
</dbReference>
<organism evidence="2 4">
    <name type="scientific">Oikopleura dioica</name>
    <name type="common">Tunicate</name>
    <dbReference type="NCBI Taxonomy" id="34765"/>
    <lineage>
        <taxon>Eukaryota</taxon>
        <taxon>Metazoa</taxon>
        <taxon>Chordata</taxon>
        <taxon>Tunicata</taxon>
        <taxon>Appendicularia</taxon>
        <taxon>Copelata</taxon>
        <taxon>Oikopleuridae</taxon>
        <taxon>Oikopleura</taxon>
    </lineage>
</organism>
<dbReference type="AlphaFoldDB" id="E4WRG3"/>
<sequence length="535" mass="61405">MTIDIHEEVNAETEDAIEESPCNRWHCRNEKVNHMSGIDIAYLAMDIEEGVEVIWNEIIFQEEYKPVFLENEAGIRKNLDALKNLAHPNILKFHDYWIQGVDGPWTNYQNKEMRTIRVVFITEYTGGSGTLKDFLRRSVKAQPCDKVKNWTRWCNQILSSLHYMHSLGTIHGNLSTDTIFLQHQGLLKIGYFYVDLIRNYRDPKLSTKVRGSQNQRYFPDEKSSPAFDIYSFGVIAREMLIPSTFAEAELQKAETGKESIDYAASLATYRQRFTSESDKAEFIELCLMSANRRPDAKFLLRHQSLFELSPLQILAAHTVNQFRTIIKDIDGNLKEHQDEYDKIIAMCVMNGKETKFTKQDNARRNLYQDLDRLLLDIQSGLYPVNGGAGVRGEVLNSEKMEKETEPRLITCPPQKMVKESEEKKCEEKRAAHIECLISQEPNGGGYSIIIDVDLAGPLKPEEKKDASRTPECKRHLETKLNSTDTPESIAQELADFAFISEHDVEVMRMVIEDQYKLVQNMVFTNTIPVCDTPGV</sequence>
<dbReference type="Proteomes" id="UP000011014">
    <property type="component" value="Unassembled WGS sequence"/>
</dbReference>
<feature type="domain" description="Protein kinase" evidence="1">
    <location>
        <begin position="27"/>
        <end position="305"/>
    </location>
</feature>
<dbReference type="PANTHER" id="PTHR13902">
    <property type="entry name" value="SERINE/THREONINE-PROTEIN KINASE WNK WITH NO LYSINE -RELATED"/>
    <property type="match status" value="1"/>
</dbReference>
<dbReference type="GO" id="GO:0005524">
    <property type="term" value="F:ATP binding"/>
    <property type="evidence" value="ECO:0007669"/>
    <property type="project" value="InterPro"/>
</dbReference>
<protein>
    <recommendedName>
        <fullName evidence="1">Protein kinase domain-containing protein</fullName>
    </recommendedName>
</protein>
<proteinExistence type="predicted"/>
<dbReference type="Gene3D" id="3.30.200.20">
    <property type="entry name" value="Phosphorylase Kinase, domain 1"/>
    <property type="match status" value="1"/>
</dbReference>
<dbReference type="EMBL" id="FN654811">
    <property type="protein sequence ID" value="CBY36625.1"/>
    <property type="molecule type" value="Genomic_DNA"/>
</dbReference>
<dbReference type="Gene3D" id="1.10.510.10">
    <property type="entry name" value="Transferase(Phosphotransferase) domain 1"/>
    <property type="match status" value="1"/>
</dbReference>
<gene>
    <name evidence="2" type="ORF">GSOID_T00000337001</name>
    <name evidence="3" type="ORF">GSOID_T00029647001</name>
</gene>
<dbReference type="SUPFAM" id="SSF56112">
    <property type="entry name" value="Protein kinase-like (PK-like)"/>
    <property type="match status" value="1"/>
</dbReference>
<reference evidence="2 4" key="1">
    <citation type="journal article" date="2010" name="Science">
        <title>Plasticity of animal genome architecture unmasked by rapid evolution of a pelagic tunicate.</title>
        <authorList>
            <person name="Denoeud F."/>
            <person name="Henriet S."/>
            <person name="Mungpakdee S."/>
            <person name="Aury J.M."/>
            <person name="Da Silva C."/>
            <person name="Brinkmann H."/>
            <person name="Mikhaleva J."/>
            <person name="Olsen L.C."/>
            <person name="Jubin C."/>
            <person name="Canestro C."/>
            <person name="Bouquet J.M."/>
            <person name="Danks G."/>
            <person name="Poulain J."/>
            <person name="Campsteijn C."/>
            <person name="Adamski M."/>
            <person name="Cross I."/>
            <person name="Yadetie F."/>
            <person name="Muffato M."/>
            <person name="Louis A."/>
            <person name="Butcher S."/>
            <person name="Tsagkogeorga G."/>
            <person name="Konrad A."/>
            <person name="Singh S."/>
            <person name="Jensen M.F."/>
            <person name="Cong E.H."/>
            <person name="Eikeseth-Otteraa H."/>
            <person name="Noel B."/>
            <person name="Anthouard V."/>
            <person name="Porcel B.M."/>
            <person name="Kachouri-Lafond R."/>
            <person name="Nishino A."/>
            <person name="Ugolini M."/>
            <person name="Chourrout P."/>
            <person name="Nishida H."/>
            <person name="Aasland R."/>
            <person name="Huzurbazar S."/>
            <person name="Westhof E."/>
            <person name="Delsuc F."/>
            <person name="Lehrach H."/>
            <person name="Reinhardt R."/>
            <person name="Weissenbach J."/>
            <person name="Roy S.W."/>
            <person name="Artiguenave F."/>
            <person name="Postlethwait J.H."/>
            <person name="Manak J.R."/>
            <person name="Thompson E.M."/>
            <person name="Jaillon O."/>
            <person name="Du Pasquier L."/>
            <person name="Boudinot P."/>
            <person name="Liberles D.A."/>
            <person name="Volff J.N."/>
            <person name="Philippe H."/>
            <person name="Lenhard B."/>
            <person name="Roest Crollius H."/>
            <person name="Wincker P."/>
            <person name="Chourrout D."/>
        </authorList>
    </citation>
    <scope>NUCLEOTIDE SEQUENCE [LARGE SCALE GENOMIC DNA]</scope>
</reference>
<evidence type="ECO:0000313" key="4">
    <source>
        <dbReference type="Proteomes" id="UP000001307"/>
    </source>
</evidence>
<dbReference type="GO" id="GO:0004672">
    <property type="term" value="F:protein kinase activity"/>
    <property type="evidence" value="ECO:0007669"/>
    <property type="project" value="InterPro"/>
</dbReference>
<keyword evidence="4" id="KW-1185">Reference proteome</keyword>
<dbReference type="Pfam" id="PF00069">
    <property type="entry name" value="Pkinase"/>
    <property type="match status" value="1"/>
</dbReference>
<dbReference type="InterPro" id="IPR011009">
    <property type="entry name" value="Kinase-like_dom_sf"/>
</dbReference>
<dbReference type="InterPro" id="IPR000719">
    <property type="entry name" value="Prot_kinase_dom"/>
</dbReference>
<evidence type="ECO:0000259" key="1">
    <source>
        <dbReference type="PROSITE" id="PS50011"/>
    </source>
</evidence>
<accession>E4WRG3</accession>
<dbReference type="Proteomes" id="UP000001307">
    <property type="component" value="Unassembled WGS sequence"/>
</dbReference>
<dbReference type="PROSITE" id="PS50011">
    <property type="entry name" value="PROTEIN_KINASE_DOM"/>
    <property type="match status" value="1"/>
</dbReference>
<dbReference type="OrthoDB" id="1034557at2759"/>
<name>E4WRG3_OIKDI</name>